<dbReference type="Gene3D" id="2.30.170.40">
    <property type="entry name" value="Ribosomal protein L28/L24"/>
    <property type="match status" value="1"/>
</dbReference>
<evidence type="ECO:0000313" key="6">
    <source>
        <dbReference type="EMBL" id="OMH39899.1"/>
    </source>
</evidence>
<dbReference type="Proteomes" id="UP000187408">
    <property type="component" value="Unassembled WGS sequence"/>
</dbReference>
<dbReference type="SUPFAM" id="SSF143800">
    <property type="entry name" value="L28p-like"/>
    <property type="match status" value="1"/>
</dbReference>
<evidence type="ECO:0000256" key="5">
    <source>
        <dbReference type="HAMAP-Rule" id="MF_00373"/>
    </source>
</evidence>
<dbReference type="GO" id="GO:0006412">
    <property type="term" value="P:translation"/>
    <property type="evidence" value="ECO:0007669"/>
    <property type="project" value="UniProtKB-UniRule"/>
</dbReference>
<dbReference type="HAMAP" id="MF_00373">
    <property type="entry name" value="Ribosomal_bL28"/>
    <property type="match status" value="1"/>
</dbReference>
<evidence type="ECO:0000256" key="3">
    <source>
        <dbReference type="ARBA" id="ARBA00023274"/>
    </source>
</evidence>
<name>A0A1R1MJG9_9BACT</name>
<evidence type="ECO:0000256" key="2">
    <source>
        <dbReference type="ARBA" id="ARBA00022980"/>
    </source>
</evidence>
<dbReference type="GO" id="GO:0003735">
    <property type="term" value="F:structural constituent of ribosome"/>
    <property type="evidence" value="ECO:0007669"/>
    <property type="project" value="InterPro"/>
</dbReference>
<keyword evidence="3 5" id="KW-0687">Ribonucleoprotein</keyword>
<sequence>MAKCAICGKETIFINKVSHSHRVSSKRQKPNLQKVRVVVNGEKKRIWVCTKCLKAGKVVKAG</sequence>
<dbReference type="InterPro" id="IPR001383">
    <property type="entry name" value="Ribosomal_bL28_bact-type"/>
</dbReference>
<dbReference type="InterPro" id="IPR037147">
    <property type="entry name" value="Ribosomal_bL28_sf"/>
</dbReference>
<dbReference type="PANTHER" id="PTHR39080">
    <property type="entry name" value="50S RIBOSOMAL PROTEIN L28"/>
    <property type="match status" value="1"/>
</dbReference>
<dbReference type="PANTHER" id="PTHR39080:SF1">
    <property type="entry name" value="LARGE RIBOSOMAL SUBUNIT PROTEIN BL28A"/>
    <property type="match status" value="1"/>
</dbReference>
<dbReference type="InterPro" id="IPR050096">
    <property type="entry name" value="Bacterial_rp_bL28"/>
</dbReference>
<dbReference type="InterPro" id="IPR034704">
    <property type="entry name" value="Ribosomal_bL28/bL31-like_sf"/>
</dbReference>
<dbReference type="EMBL" id="MOEN01000040">
    <property type="protein sequence ID" value="OMH39899.1"/>
    <property type="molecule type" value="Genomic_DNA"/>
</dbReference>
<dbReference type="InterPro" id="IPR026569">
    <property type="entry name" value="Ribosomal_bL28"/>
</dbReference>
<dbReference type="STRING" id="1914305.BLW93_08115"/>
<evidence type="ECO:0000256" key="4">
    <source>
        <dbReference type="ARBA" id="ARBA00035174"/>
    </source>
</evidence>
<proteinExistence type="inferred from homology"/>
<comment type="caution">
    <text evidence="6">The sequence shown here is derived from an EMBL/GenBank/DDBJ whole genome shotgun (WGS) entry which is preliminary data.</text>
</comment>
<comment type="similarity">
    <text evidence="1 5">Belongs to the bacterial ribosomal protein bL28 family.</text>
</comment>
<keyword evidence="2 5" id="KW-0689">Ribosomal protein</keyword>
<dbReference type="Pfam" id="PF00830">
    <property type="entry name" value="Ribosomal_L28"/>
    <property type="match status" value="1"/>
</dbReference>
<protein>
    <recommendedName>
        <fullName evidence="4 5">Large ribosomal subunit protein bL28</fullName>
    </recommendedName>
</protein>
<dbReference type="RefSeq" id="WP_076713592.1">
    <property type="nucleotide sequence ID" value="NZ_MOEN01000040.1"/>
</dbReference>
<dbReference type="NCBIfam" id="TIGR00009">
    <property type="entry name" value="L28"/>
    <property type="match status" value="1"/>
</dbReference>
<evidence type="ECO:0000313" key="7">
    <source>
        <dbReference type="Proteomes" id="UP000187408"/>
    </source>
</evidence>
<dbReference type="GO" id="GO:0005840">
    <property type="term" value="C:ribosome"/>
    <property type="evidence" value="ECO:0007669"/>
    <property type="project" value="UniProtKB-KW"/>
</dbReference>
<dbReference type="AlphaFoldDB" id="A0A1R1MJG9"/>
<gene>
    <name evidence="5" type="primary">rpmB</name>
    <name evidence="6" type="ORF">BLW93_08115</name>
</gene>
<keyword evidence="7" id="KW-1185">Reference proteome</keyword>
<reference evidence="6 7" key="1">
    <citation type="submission" date="2016-10" db="EMBL/GenBank/DDBJ databases">
        <title>Genome sequence of a sulfur-reducing bacterium Desulfurobacterium indicum K6013.</title>
        <authorList>
            <person name="Cao J."/>
            <person name="Shao Z."/>
            <person name="Alain K."/>
            <person name="Jebbar M."/>
        </authorList>
    </citation>
    <scope>NUCLEOTIDE SEQUENCE [LARGE SCALE GENOMIC DNA]</scope>
    <source>
        <strain evidence="6 7">K6013</strain>
    </source>
</reference>
<accession>A0A1R1MJG9</accession>
<dbReference type="GO" id="GO:1990904">
    <property type="term" value="C:ribonucleoprotein complex"/>
    <property type="evidence" value="ECO:0007669"/>
    <property type="project" value="UniProtKB-KW"/>
</dbReference>
<dbReference type="OrthoDB" id="9805609at2"/>
<organism evidence="6 7">
    <name type="scientific">Desulfurobacterium indicum</name>
    <dbReference type="NCBI Taxonomy" id="1914305"/>
    <lineage>
        <taxon>Bacteria</taxon>
        <taxon>Pseudomonadati</taxon>
        <taxon>Aquificota</taxon>
        <taxon>Aquificia</taxon>
        <taxon>Desulfurobacteriales</taxon>
        <taxon>Desulfurobacteriaceae</taxon>
        <taxon>Desulfurobacterium</taxon>
    </lineage>
</organism>
<evidence type="ECO:0000256" key="1">
    <source>
        <dbReference type="ARBA" id="ARBA00008760"/>
    </source>
</evidence>